<name>A0AAV9X1D0_9PEZI</name>
<evidence type="ECO:0000313" key="3">
    <source>
        <dbReference type="Proteomes" id="UP001365542"/>
    </source>
</evidence>
<accession>A0AAV9X1D0</accession>
<proteinExistence type="predicted"/>
<keyword evidence="3" id="KW-1185">Reference proteome</keyword>
<dbReference type="InterPro" id="IPR029058">
    <property type="entry name" value="AB_hydrolase_fold"/>
</dbReference>
<dbReference type="EMBL" id="JAVHJO010000012">
    <property type="protein sequence ID" value="KAK6532161.1"/>
    <property type="molecule type" value="Genomic_DNA"/>
</dbReference>
<comment type="caution">
    <text evidence="2">The sequence shown here is derived from an EMBL/GenBank/DDBJ whole genome shotgun (WGS) entry which is preliminary data.</text>
</comment>
<feature type="domain" description="Carboxylesterase type B" evidence="1">
    <location>
        <begin position="10"/>
        <end position="139"/>
    </location>
</feature>
<dbReference type="InterPro" id="IPR002018">
    <property type="entry name" value="CarbesteraseB"/>
</dbReference>
<dbReference type="Gene3D" id="3.40.50.1820">
    <property type="entry name" value="alpha/beta hydrolase"/>
    <property type="match status" value="1"/>
</dbReference>
<gene>
    <name evidence="2" type="ORF">TWF694_003321</name>
</gene>
<evidence type="ECO:0000313" key="2">
    <source>
        <dbReference type="EMBL" id="KAK6532161.1"/>
    </source>
</evidence>
<dbReference type="AlphaFoldDB" id="A0AAV9X1D0"/>
<dbReference type="SUPFAM" id="SSF53474">
    <property type="entry name" value="alpha/beta-Hydrolases"/>
    <property type="match status" value="1"/>
</dbReference>
<dbReference type="InterPro" id="IPR050309">
    <property type="entry name" value="Type-B_Carboxylest/Lipase"/>
</dbReference>
<dbReference type="Proteomes" id="UP001365542">
    <property type="component" value="Unassembled WGS sequence"/>
</dbReference>
<dbReference type="Pfam" id="PF00135">
    <property type="entry name" value="COesterase"/>
    <property type="match status" value="1"/>
</dbReference>
<evidence type="ECO:0000259" key="1">
    <source>
        <dbReference type="Pfam" id="PF00135"/>
    </source>
</evidence>
<organism evidence="2 3">
    <name type="scientific">Orbilia ellipsospora</name>
    <dbReference type="NCBI Taxonomy" id="2528407"/>
    <lineage>
        <taxon>Eukaryota</taxon>
        <taxon>Fungi</taxon>
        <taxon>Dikarya</taxon>
        <taxon>Ascomycota</taxon>
        <taxon>Pezizomycotina</taxon>
        <taxon>Orbiliomycetes</taxon>
        <taxon>Orbiliales</taxon>
        <taxon>Orbiliaceae</taxon>
        <taxon>Orbilia</taxon>
    </lineage>
</organism>
<dbReference type="PANTHER" id="PTHR11559">
    <property type="entry name" value="CARBOXYLESTERASE"/>
    <property type="match status" value="1"/>
</dbReference>
<reference evidence="2 3" key="1">
    <citation type="submission" date="2019-10" db="EMBL/GenBank/DDBJ databases">
        <authorList>
            <person name="Palmer J.M."/>
        </authorList>
    </citation>
    <scope>NUCLEOTIDE SEQUENCE [LARGE SCALE GENOMIC DNA]</scope>
    <source>
        <strain evidence="2 3">TWF694</strain>
    </source>
</reference>
<protein>
    <recommendedName>
        <fullName evidence="1">Carboxylesterase type B domain-containing protein</fullName>
    </recommendedName>
</protein>
<sequence>METVVLEHSYLGRVTGIKKSLGIHQFLGIKYADIPTRFSEPVPHIPKDFNATRYGPQAPQGANTCEGEFGLIGEKLPLDDVINISSENECLTLNITVPVSQTDRKYKDLPVVVWVHGGNFQLGSSSWPQYDLAHLVSTSDRIGKPIVGISVKFDILRAAG</sequence>